<evidence type="ECO:0000256" key="3">
    <source>
        <dbReference type="SAM" id="MobiDB-lite"/>
    </source>
</evidence>
<dbReference type="InterPro" id="IPR051751">
    <property type="entry name" value="Immunoreceptor_sig_adapters"/>
</dbReference>
<evidence type="ECO:0000256" key="2">
    <source>
        <dbReference type="PROSITE-ProRule" id="PRU00191"/>
    </source>
</evidence>
<keyword evidence="1 2" id="KW-0727">SH2 domain</keyword>
<dbReference type="AlphaFoldDB" id="A0A5E4BM56"/>
<reference evidence="5" key="2">
    <citation type="submission" date="2020-08" db="EMBL/GenBank/DDBJ databases">
        <authorList>
            <person name="Shumante A."/>
            <person name="Zimin A.V."/>
            <person name="Puiu D."/>
            <person name="Salzberg S.L."/>
        </authorList>
    </citation>
    <scope>NUCLEOTIDE SEQUENCE</scope>
    <source>
        <strain evidence="5">WC2-LM</strain>
        <tissue evidence="5">Liver</tissue>
    </source>
</reference>
<reference evidence="6 7" key="1">
    <citation type="submission" date="2019-04" db="EMBL/GenBank/DDBJ databases">
        <authorList>
            <person name="Alioto T."/>
            <person name="Alioto T."/>
        </authorList>
    </citation>
    <scope>NUCLEOTIDE SEQUENCE [LARGE SCALE GENOMIC DNA]</scope>
</reference>
<evidence type="ECO:0000313" key="7">
    <source>
        <dbReference type="Proteomes" id="UP000335636"/>
    </source>
</evidence>
<organism evidence="6 7">
    <name type="scientific">Marmota monax</name>
    <name type="common">Woodchuck</name>
    <dbReference type="NCBI Taxonomy" id="9995"/>
    <lineage>
        <taxon>Eukaryota</taxon>
        <taxon>Metazoa</taxon>
        <taxon>Chordata</taxon>
        <taxon>Craniata</taxon>
        <taxon>Vertebrata</taxon>
        <taxon>Euteleostomi</taxon>
        <taxon>Mammalia</taxon>
        <taxon>Eutheria</taxon>
        <taxon>Euarchontoglires</taxon>
        <taxon>Glires</taxon>
        <taxon>Rodentia</taxon>
        <taxon>Sciuromorpha</taxon>
        <taxon>Sciuridae</taxon>
        <taxon>Xerinae</taxon>
        <taxon>Marmotini</taxon>
        <taxon>Marmota</taxon>
    </lineage>
</organism>
<dbReference type="GO" id="GO:0035556">
    <property type="term" value="P:intracellular signal transduction"/>
    <property type="evidence" value="ECO:0007669"/>
    <property type="project" value="TreeGrafter"/>
</dbReference>
<name>A0A5E4BM56_MARMO</name>
<dbReference type="PANTHER" id="PTHR14098:SF16">
    <property type="entry name" value="SH2 DOMAIN-CONTAINING PROTEIN 6"/>
    <property type="match status" value="1"/>
</dbReference>
<feature type="region of interest" description="Disordered" evidence="3">
    <location>
        <begin position="212"/>
        <end position="242"/>
    </location>
</feature>
<dbReference type="SUPFAM" id="SSF55550">
    <property type="entry name" value="SH2 domain"/>
    <property type="match status" value="1"/>
</dbReference>
<dbReference type="EMBL" id="WJEC01003749">
    <property type="protein sequence ID" value="KAF7474686.1"/>
    <property type="molecule type" value="Genomic_DNA"/>
</dbReference>
<feature type="domain" description="SH2" evidence="4">
    <location>
        <begin position="396"/>
        <end position="459"/>
    </location>
</feature>
<dbReference type="Pfam" id="PF00017">
    <property type="entry name" value="SH2"/>
    <property type="match status" value="1"/>
</dbReference>
<dbReference type="EMBL" id="CABDUW010000489">
    <property type="protein sequence ID" value="VTJ70009.1"/>
    <property type="molecule type" value="Genomic_DNA"/>
</dbReference>
<dbReference type="Gene3D" id="3.30.505.10">
    <property type="entry name" value="SH2 domain"/>
    <property type="match status" value="1"/>
</dbReference>
<protein>
    <recommendedName>
        <fullName evidence="4">SH2 domain-containing protein</fullName>
    </recommendedName>
</protein>
<keyword evidence="7" id="KW-1185">Reference proteome</keyword>
<dbReference type="GO" id="GO:0005737">
    <property type="term" value="C:cytoplasm"/>
    <property type="evidence" value="ECO:0007669"/>
    <property type="project" value="TreeGrafter"/>
</dbReference>
<dbReference type="Proteomes" id="UP000662637">
    <property type="component" value="Unassembled WGS sequence"/>
</dbReference>
<evidence type="ECO:0000256" key="1">
    <source>
        <dbReference type="ARBA" id="ARBA00022999"/>
    </source>
</evidence>
<evidence type="ECO:0000313" key="6">
    <source>
        <dbReference type="EMBL" id="VTJ70009.1"/>
    </source>
</evidence>
<dbReference type="PANTHER" id="PTHR14098">
    <property type="entry name" value="SH2 DOMAIN CONTAINING PROTEIN"/>
    <property type="match status" value="1"/>
</dbReference>
<evidence type="ECO:0000259" key="4">
    <source>
        <dbReference type="PROSITE" id="PS50001"/>
    </source>
</evidence>
<dbReference type="InterPro" id="IPR036860">
    <property type="entry name" value="SH2_dom_sf"/>
</dbReference>
<feature type="compositionally biased region" description="Basic and acidic residues" evidence="3">
    <location>
        <begin position="222"/>
        <end position="237"/>
    </location>
</feature>
<evidence type="ECO:0000313" key="5">
    <source>
        <dbReference type="EMBL" id="KAF7474686.1"/>
    </source>
</evidence>
<dbReference type="InterPro" id="IPR000980">
    <property type="entry name" value="SH2"/>
</dbReference>
<gene>
    <name evidence="5" type="ORF">GHT09_014569</name>
    <name evidence="6" type="ORF">MONAX_5E001867</name>
</gene>
<dbReference type="PROSITE" id="PS50001">
    <property type="entry name" value="SH2"/>
    <property type="match status" value="1"/>
</dbReference>
<sequence>MPQSLLPPPSRAPLSPQLKAAANLQVASKQAPDFGRRGKGSPLFPGCILGRESSPPHGVELSWLITFSAAPPFYLPIPRGRESRVGCTCQSGELPYLHLHSRVLAGNPLGWVVLGGPGKIPETSGKARASGPWQVSSLVKKPEEDIYLECEPDPEKPQTLQLLQLLPDPPPGFPGLLPIQAQPALSVSVPALTQTLSSQVLLPPVPLPVTPVVPRPTITPQESRKGAADATSKDSPSREGPTLLRSALSGLLGIFQDLRQVGNPRSLLNWDLHKGWLRAPQEHLRCPGERGWQLTGVEASREQTSPGALLGKAAAPPRSLTEHMCAAPSGWDSIEHACGAQLCSRHWRLALHVGLSLGLRHVSPSIFCTPHAIQCPHVSEWLCVCMQDGSLLGQPWYAGNCDRLAVERALLRFQKDGAYTVRPSSGPHRSQPLTLAVLLRGRVFNIPIRQLEGGGHYALGREGKSHEEVSWRRQGVWARGQSTVPAEA</sequence>
<proteinExistence type="predicted"/>
<accession>A0A5E4BM56</accession>
<dbReference type="GO" id="GO:0007169">
    <property type="term" value="P:cell surface receptor protein tyrosine kinase signaling pathway"/>
    <property type="evidence" value="ECO:0007669"/>
    <property type="project" value="TreeGrafter"/>
</dbReference>
<dbReference type="Proteomes" id="UP000335636">
    <property type="component" value="Unassembled WGS sequence"/>
</dbReference>